<keyword evidence="8" id="KW-1185">Reference proteome</keyword>
<dbReference type="AlphaFoldDB" id="A0A5B8XSC9"/>
<dbReference type="InterPro" id="IPR004561">
    <property type="entry name" value="IsoChor_synthase"/>
</dbReference>
<feature type="domain" description="Chorismate-utilising enzyme C-terminal" evidence="6">
    <location>
        <begin position="152"/>
        <end position="410"/>
    </location>
</feature>
<keyword evidence="4 7" id="KW-0413">Isomerase</keyword>
<evidence type="ECO:0000256" key="5">
    <source>
        <dbReference type="ARBA" id="ARBA00041564"/>
    </source>
</evidence>
<dbReference type="RefSeq" id="WP_146960219.1">
    <property type="nucleotide sequence ID" value="NZ_CP042467.1"/>
</dbReference>
<comment type="catalytic activity">
    <reaction evidence="1">
        <text>chorismate = isochorismate</text>
        <dbReference type="Rhea" id="RHEA:18985"/>
        <dbReference type="ChEBI" id="CHEBI:29748"/>
        <dbReference type="ChEBI" id="CHEBI:29780"/>
        <dbReference type="EC" id="5.4.4.2"/>
    </reaction>
</comment>
<evidence type="ECO:0000313" key="8">
    <source>
        <dbReference type="Proteomes" id="UP000321595"/>
    </source>
</evidence>
<dbReference type="Pfam" id="PF00425">
    <property type="entry name" value="Chorismate_bind"/>
    <property type="match status" value="1"/>
</dbReference>
<comment type="similarity">
    <text evidence="2">Belongs to the isochorismate synthase family.</text>
</comment>
<organism evidence="7 8">
    <name type="scientific">Microvenator marinus</name>
    <dbReference type="NCBI Taxonomy" id="2600177"/>
    <lineage>
        <taxon>Bacteria</taxon>
        <taxon>Deltaproteobacteria</taxon>
        <taxon>Bradymonadales</taxon>
        <taxon>Microvenatoraceae</taxon>
        <taxon>Microvenator</taxon>
    </lineage>
</organism>
<evidence type="ECO:0000256" key="4">
    <source>
        <dbReference type="ARBA" id="ARBA00023235"/>
    </source>
</evidence>
<reference evidence="7 8" key="1">
    <citation type="submission" date="2019-08" db="EMBL/GenBank/DDBJ databases">
        <authorList>
            <person name="Liang Q."/>
        </authorList>
    </citation>
    <scope>NUCLEOTIDE SEQUENCE [LARGE SCALE GENOMIC DNA]</scope>
    <source>
        <strain evidence="7 8">V1718</strain>
    </source>
</reference>
<protein>
    <recommendedName>
        <fullName evidence="3">isochorismate synthase</fullName>
        <ecNumber evidence="3">5.4.4.2</ecNumber>
    </recommendedName>
    <alternativeName>
        <fullName evidence="5">Isochorismate mutase</fullName>
    </alternativeName>
</protein>
<dbReference type="OrthoDB" id="9806579at2"/>
<sequence>MVVPIDDVDPWSLVRAVPSHRTWRAWRGPNGDFHLAVGHAWRMSTNGRSPALDLSDLGRMLKDTPGQIATISVAFDPKRTHQKDQIWKDFAPIEISVPEVLFQRVGGRWSLTIVADAERFETVERGAKAIHQSALTGTVPEAQIEGQVEFGTYRAEVQRALEALHNEDVSKIVMARKAEFRANSEIDHARVLRRLDERFPNCFVFAHRAGGSQSGPGAVFLGASPERLVACDSGTLHTEALAGSAGVGQSETERSELANALMKSEKDLREHHHVVDYIQEILGPITSGFELGELGVKSLKNVQHLHTPIRAKLKEGATILDAVKVLHPTSAVGGSPRERALELIAEIEGFDRGWYAGALGWMGLGDSTDGELTVAIRSAMIRKNIAELYAGAGIVVGSDPVAEDQETRVKMRALLEALE</sequence>
<dbReference type="EC" id="5.4.4.2" evidence="3"/>
<evidence type="ECO:0000259" key="6">
    <source>
        <dbReference type="Pfam" id="PF00425"/>
    </source>
</evidence>
<dbReference type="PANTHER" id="PTHR42839:SF2">
    <property type="entry name" value="ISOCHORISMATE SYNTHASE ENTC"/>
    <property type="match status" value="1"/>
</dbReference>
<dbReference type="PANTHER" id="PTHR42839">
    <property type="entry name" value="ISOCHORISMATE SYNTHASE ENTC"/>
    <property type="match status" value="1"/>
</dbReference>
<evidence type="ECO:0000256" key="3">
    <source>
        <dbReference type="ARBA" id="ARBA00012824"/>
    </source>
</evidence>
<evidence type="ECO:0000256" key="1">
    <source>
        <dbReference type="ARBA" id="ARBA00000799"/>
    </source>
</evidence>
<dbReference type="KEGG" id="bbae:FRD01_12815"/>
<dbReference type="InterPro" id="IPR015890">
    <property type="entry name" value="Chorismate_C"/>
</dbReference>
<name>A0A5B8XSC9_9DELT</name>
<evidence type="ECO:0000256" key="2">
    <source>
        <dbReference type="ARBA" id="ARBA00005297"/>
    </source>
</evidence>
<dbReference type="Gene3D" id="3.60.120.10">
    <property type="entry name" value="Anthranilate synthase"/>
    <property type="match status" value="1"/>
</dbReference>
<gene>
    <name evidence="7" type="ORF">FRD01_12815</name>
</gene>
<evidence type="ECO:0000313" key="7">
    <source>
        <dbReference type="EMBL" id="QED28097.1"/>
    </source>
</evidence>
<dbReference type="GO" id="GO:0008909">
    <property type="term" value="F:isochorismate synthase activity"/>
    <property type="evidence" value="ECO:0007669"/>
    <property type="project" value="UniProtKB-EC"/>
</dbReference>
<dbReference type="SUPFAM" id="SSF56322">
    <property type="entry name" value="ADC synthase"/>
    <property type="match status" value="1"/>
</dbReference>
<proteinExistence type="inferred from homology"/>
<accession>A0A5B8XSC9</accession>
<dbReference type="Proteomes" id="UP000321595">
    <property type="component" value="Chromosome"/>
</dbReference>
<dbReference type="InterPro" id="IPR005801">
    <property type="entry name" value="ADC_synthase"/>
</dbReference>
<dbReference type="EMBL" id="CP042467">
    <property type="protein sequence ID" value="QED28097.1"/>
    <property type="molecule type" value="Genomic_DNA"/>
</dbReference>
<dbReference type="NCBIfam" id="TIGR00543">
    <property type="entry name" value="isochor_syn"/>
    <property type="match status" value="1"/>
</dbReference>